<comment type="caution">
    <text evidence="9">The sequence shown here is derived from an EMBL/GenBank/DDBJ whole genome shotgun (WGS) entry which is preliminary data.</text>
</comment>
<keyword evidence="3" id="KW-0936">Ethylene signaling pathway</keyword>
<feature type="compositionally biased region" description="Basic residues" evidence="7">
    <location>
        <begin position="381"/>
        <end position="390"/>
    </location>
</feature>
<keyword evidence="5" id="KW-0539">Nucleus</keyword>
<name>A0AAV1RRF1_9ROSI</name>
<evidence type="ECO:0000256" key="3">
    <source>
        <dbReference type="ARBA" id="ARBA00022745"/>
    </source>
</evidence>
<dbReference type="Gene3D" id="1.10.3180.10">
    <property type="entry name" value="DNA-binding domain of EIN3-like"/>
    <property type="match status" value="2"/>
</dbReference>
<feature type="compositionally biased region" description="Polar residues" evidence="7">
    <location>
        <begin position="300"/>
        <end position="314"/>
    </location>
</feature>
<evidence type="ECO:0000256" key="1">
    <source>
        <dbReference type="ARBA" id="ARBA00004123"/>
    </source>
</evidence>
<accession>A0AAV1RRF1</accession>
<feature type="coiled-coil region" evidence="6">
    <location>
        <begin position="34"/>
        <end position="68"/>
    </location>
</feature>
<feature type="compositionally biased region" description="Polar residues" evidence="7">
    <location>
        <begin position="361"/>
        <end position="371"/>
    </location>
</feature>
<keyword evidence="10" id="KW-1185">Reference proteome</keyword>
<dbReference type="InterPro" id="IPR023278">
    <property type="entry name" value="Ethylene_insens-like_DNA-bd"/>
</dbReference>
<dbReference type="FunFam" id="1.10.3180.10:FF:000001">
    <property type="entry name" value="Ethylene insensitive 3-like 1"/>
    <property type="match status" value="1"/>
</dbReference>
<dbReference type="GO" id="GO:0003700">
    <property type="term" value="F:DNA-binding transcription factor activity"/>
    <property type="evidence" value="ECO:0007669"/>
    <property type="project" value="InterPro"/>
</dbReference>
<evidence type="ECO:0000256" key="2">
    <source>
        <dbReference type="ARBA" id="ARBA00009416"/>
    </source>
</evidence>
<dbReference type="GO" id="GO:0000976">
    <property type="term" value="F:transcription cis-regulatory region binding"/>
    <property type="evidence" value="ECO:0007669"/>
    <property type="project" value="UniProtKB-ARBA"/>
</dbReference>
<evidence type="ECO:0000256" key="5">
    <source>
        <dbReference type="ARBA" id="ARBA00023242"/>
    </source>
</evidence>
<dbReference type="Proteomes" id="UP001314170">
    <property type="component" value="Unassembled WGS sequence"/>
</dbReference>
<dbReference type="FunFam" id="1.10.3180.10:FF:000002">
    <property type="entry name" value="Ethylene insensitive 3-like 1"/>
    <property type="match status" value="1"/>
</dbReference>
<dbReference type="SUPFAM" id="SSF116768">
    <property type="entry name" value="DNA-binding domain of EIN3-like"/>
    <property type="match status" value="1"/>
</dbReference>
<organism evidence="9 10">
    <name type="scientific">Dovyalis caffra</name>
    <dbReference type="NCBI Taxonomy" id="77055"/>
    <lineage>
        <taxon>Eukaryota</taxon>
        <taxon>Viridiplantae</taxon>
        <taxon>Streptophyta</taxon>
        <taxon>Embryophyta</taxon>
        <taxon>Tracheophyta</taxon>
        <taxon>Spermatophyta</taxon>
        <taxon>Magnoliopsida</taxon>
        <taxon>eudicotyledons</taxon>
        <taxon>Gunneridae</taxon>
        <taxon>Pentapetalae</taxon>
        <taxon>rosids</taxon>
        <taxon>fabids</taxon>
        <taxon>Malpighiales</taxon>
        <taxon>Salicaceae</taxon>
        <taxon>Flacourtieae</taxon>
        <taxon>Dovyalis</taxon>
    </lineage>
</organism>
<gene>
    <name evidence="9" type="ORF">DCAF_LOCUS14321</name>
</gene>
<dbReference type="PANTHER" id="PTHR33305">
    <property type="entry name" value="ETHYLENE INSENSITIVE 3-LIKE 2 PROTEIN"/>
    <property type="match status" value="1"/>
</dbReference>
<keyword evidence="4" id="KW-0238">DNA-binding</keyword>
<evidence type="ECO:0000256" key="6">
    <source>
        <dbReference type="SAM" id="Coils"/>
    </source>
</evidence>
<sequence>MNAGDSTSQSLMGELEEIGADICSDIEVDDLRCDNIAEKDVSDEEIEAEDLEKRMWKDRIKLKRLKEKQKLAALQAAEKQKPKQTSDQARRKKMSRAQDGILKYMLKLMEVCKARGFVYGIIPEKGKPVSGASDNIRAWWKEKVKFDKNGPAAIAKYEAECLAMGEAENSRNGNSQSVLQDLQDATLGSLLSSLMQHCDPPQRKYPLEKGVPPPWWPTGNEDWWVKLGLHQGQSPPYKKPHDLKKMWKVGVLTAVIKHMSPDIAKIRRHVRQSKCLQDKMTAKESAIWLGVLSREESLIRQPSSDNGTSGVTGTPQGGHGQNKKPAVSSDSDYDVDGVDDGVGSVSSKDNRRNQPLDVEPLNSQNDATNPVQDKELGEKQPRRKRRRVRSSRADQQPQPLLVDDRLGVEQTSTLPDINHTDLQLVEYQMQGTQPENLTSSALRPLEKSLVGESNLQQSDFNYYAGVPSANANSTEGTYADRGPAFYPLGQNSELHHENTYSNFYNPSLDYGTNHDEQHSQMTMNVRPEDDRFLLPAPHGNGNDLTGVEPHPLVKDTFSTEQDRAVDRQFEFDLPEFPFNSPFLEMSSFSLDNLFVDPDDDLIQCFGA</sequence>
<dbReference type="InterPro" id="IPR047091">
    <property type="entry name" value="EIN3-like_DNA-bd"/>
</dbReference>
<dbReference type="AlphaFoldDB" id="A0AAV1RRF1"/>
<comment type="subcellular location">
    <subcellularLocation>
        <location evidence="1">Nucleus</location>
    </subcellularLocation>
</comment>
<feature type="region of interest" description="Disordered" evidence="7">
    <location>
        <begin position="73"/>
        <end position="94"/>
    </location>
</feature>
<feature type="region of interest" description="Disordered" evidence="7">
    <location>
        <begin position="299"/>
        <end position="406"/>
    </location>
</feature>
<protein>
    <recommendedName>
        <fullName evidence="8">Ethylene insensitive 3-like DNA-binding domain-containing protein</fullName>
    </recommendedName>
</protein>
<evidence type="ECO:0000313" key="9">
    <source>
        <dbReference type="EMBL" id="CAK7339271.1"/>
    </source>
</evidence>
<dbReference type="EMBL" id="CAWUPB010001157">
    <property type="protein sequence ID" value="CAK7339271.1"/>
    <property type="molecule type" value="Genomic_DNA"/>
</dbReference>
<evidence type="ECO:0000313" key="10">
    <source>
        <dbReference type="Proteomes" id="UP001314170"/>
    </source>
</evidence>
<evidence type="ECO:0000256" key="7">
    <source>
        <dbReference type="SAM" id="MobiDB-lite"/>
    </source>
</evidence>
<feature type="domain" description="Ethylene insensitive 3-like DNA-binding" evidence="8">
    <location>
        <begin position="49"/>
        <end position="296"/>
    </location>
</feature>
<dbReference type="PANTHER" id="PTHR33305:SF30">
    <property type="entry name" value="ETHYLENE INSENSITIVE 3-LIKE 3 PROTEIN"/>
    <property type="match status" value="1"/>
</dbReference>
<dbReference type="GO" id="GO:0005634">
    <property type="term" value="C:nucleus"/>
    <property type="evidence" value="ECO:0007669"/>
    <property type="project" value="UniProtKB-SubCell"/>
</dbReference>
<evidence type="ECO:0000256" key="4">
    <source>
        <dbReference type="ARBA" id="ARBA00023125"/>
    </source>
</evidence>
<comment type="similarity">
    <text evidence="2">Belongs to the EIN3 family.</text>
</comment>
<keyword evidence="6" id="KW-0175">Coiled coil</keyword>
<dbReference type="GO" id="GO:0009873">
    <property type="term" value="P:ethylene-activated signaling pathway"/>
    <property type="evidence" value="ECO:0007669"/>
    <property type="project" value="UniProtKB-KW"/>
</dbReference>
<dbReference type="Pfam" id="PF04873">
    <property type="entry name" value="EIN3_DNA-bd"/>
    <property type="match status" value="1"/>
</dbReference>
<reference evidence="9 10" key="1">
    <citation type="submission" date="2024-01" db="EMBL/GenBank/DDBJ databases">
        <authorList>
            <person name="Waweru B."/>
        </authorList>
    </citation>
    <scope>NUCLEOTIDE SEQUENCE [LARGE SCALE GENOMIC DNA]</scope>
</reference>
<proteinExistence type="inferred from homology"/>
<dbReference type="InterPro" id="IPR006957">
    <property type="entry name" value="EIN3"/>
</dbReference>
<evidence type="ECO:0000259" key="8">
    <source>
        <dbReference type="Pfam" id="PF04873"/>
    </source>
</evidence>